<dbReference type="EMBL" id="FNIZ01000012">
    <property type="protein sequence ID" value="SDP13109.1"/>
    <property type="molecule type" value="Genomic_DNA"/>
</dbReference>
<protein>
    <submittedName>
        <fullName evidence="2">Uncharacterized protein</fullName>
    </submittedName>
</protein>
<feature type="transmembrane region" description="Helical" evidence="1">
    <location>
        <begin position="39"/>
        <end position="60"/>
    </location>
</feature>
<reference evidence="3" key="1">
    <citation type="submission" date="2016-10" db="EMBL/GenBank/DDBJ databases">
        <authorList>
            <person name="Varghese N."/>
            <person name="Submissions S."/>
        </authorList>
    </citation>
    <scope>NUCLEOTIDE SEQUENCE [LARGE SCALE GENOMIC DNA]</scope>
    <source>
        <strain evidence="3">CGMCC 1.3703</strain>
    </source>
</reference>
<gene>
    <name evidence="2" type="ORF">SAMN05421677_11281</name>
</gene>
<dbReference type="AlphaFoldDB" id="A0A1H0Q8U6"/>
<evidence type="ECO:0000313" key="2">
    <source>
        <dbReference type="EMBL" id="SDP13109.1"/>
    </source>
</evidence>
<keyword evidence="3" id="KW-1185">Reference proteome</keyword>
<sequence length="76" mass="8429">MPAWISNSFKILSSFVLHVVVTLGLIGAAIFTIVTGLTWVKGLIVIGLLVLWLVSFVCAAQKLYAYLFGRWKDDDE</sequence>
<evidence type="ECO:0000256" key="1">
    <source>
        <dbReference type="SAM" id="Phobius"/>
    </source>
</evidence>
<accession>A0A1H0Q8U6</accession>
<keyword evidence="1" id="KW-1133">Transmembrane helix</keyword>
<keyword evidence="1" id="KW-0812">Transmembrane</keyword>
<feature type="transmembrane region" description="Helical" evidence="1">
    <location>
        <begin position="12"/>
        <end position="33"/>
    </location>
</feature>
<keyword evidence="1" id="KW-0472">Membrane</keyword>
<dbReference type="RefSeq" id="WP_089652903.1">
    <property type="nucleotide sequence ID" value="NZ_FNIZ01000012.1"/>
</dbReference>
<organism evidence="2 3">
    <name type="scientific">Halobacillus aidingensis</name>
    <dbReference type="NCBI Taxonomy" id="240303"/>
    <lineage>
        <taxon>Bacteria</taxon>
        <taxon>Bacillati</taxon>
        <taxon>Bacillota</taxon>
        <taxon>Bacilli</taxon>
        <taxon>Bacillales</taxon>
        <taxon>Bacillaceae</taxon>
        <taxon>Halobacillus</taxon>
    </lineage>
</organism>
<proteinExistence type="predicted"/>
<name>A0A1H0Q8U6_HALAD</name>
<evidence type="ECO:0000313" key="3">
    <source>
        <dbReference type="Proteomes" id="UP000198860"/>
    </source>
</evidence>
<dbReference type="OrthoDB" id="2972220at2"/>
<dbReference type="Proteomes" id="UP000198860">
    <property type="component" value="Unassembled WGS sequence"/>
</dbReference>